<proteinExistence type="predicted"/>
<name>A0A8H2EDA1_ORBOL</name>
<evidence type="ECO:0000313" key="2">
    <source>
        <dbReference type="Proteomes" id="UP000297595"/>
    </source>
</evidence>
<sequence length="66" mass="7465">MSSINPLAPVIQQANPRSHTYTSHDCAGGAVWQRLVWRQGGREFNGSLLRTYKFPTRSIESILHIL</sequence>
<accession>A0A8H2EDA1</accession>
<comment type="caution">
    <text evidence="1">The sequence shown here is derived from an EMBL/GenBank/DDBJ whole genome shotgun (WGS) entry which is preliminary data.</text>
</comment>
<dbReference type="AlphaFoldDB" id="A0A8H2EDA1"/>
<evidence type="ECO:0000313" key="1">
    <source>
        <dbReference type="EMBL" id="TGJ73719.1"/>
    </source>
</evidence>
<dbReference type="EMBL" id="SOZJ01000001">
    <property type="protein sequence ID" value="TGJ73719.1"/>
    <property type="molecule type" value="Genomic_DNA"/>
</dbReference>
<reference evidence="1 2" key="1">
    <citation type="submission" date="2019-03" db="EMBL/GenBank/DDBJ databases">
        <title>Nematode-trapping fungi genome.</title>
        <authorList>
            <person name="Vidal-Diez De Ulzurrun G."/>
        </authorList>
    </citation>
    <scope>NUCLEOTIDE SEQUENCE [LARGE SCALE GENOMIC DNA]</scope>
    <source>
        <strain evidence="1 2">TWF154</strain>
    </source>
</reference>
<organism evidence="1 2">
    <name type="scientific">Orbilia oligospora</name>
    <name type="common">Nematode-trapping fungus</name>
    <name type="synonym">Arthrobotrys oligospora</name>
    <dbReference type="NCBI Taxonomy" id="2813651"/>
    <lineage>
        <taxon>Eukaryota</taxon>
        <taxon>Fungi</taxon>
        <taxon>Dikarya</taxon>
        <taxon>Ascomycota</taxon>
        <taxon>Pezizomycotina</taxon>
        <taxon>Orbiliomycetes</taxon>
        <taxon>Orbiliales</taxon>
        <taxon>Orbiliaceae</taxon>
        <taxon>Orbilia</taxon>
    </lineage>
</organism>
<gene>
    <name evidence="1" type="ORF">EYR41_000794</name>
</gene>
<protein>
    <submittedName>
        <fullName evidence="1">Uncharacterized protein</fullName>
    </submittedName>
</protein>
<dbReference type="Proteomes" id="UP000297595">
    <property type="component" value="Unassembled WGS sequence"/>
</dbReference>